<keyword evidence="3" id="KW-1003">Cell membrane</keyword>
<comment type="subcellular location">
    <subcellularLocation>
        <location evidence="1">Cell envelope</location>
    </subcellularLocation>
</comment>
<evidence type="ECO:0000256" key="6">
    <source>
        <dbReference type="ARBA" id="ARBA00023288"/>
    </source>
</evidence>
<keyword evidence="5" id="KW-0564">Palmitate</keyword>
<dbReference type="EMBL" id="JAERRJ010000010">
    <property type="protein sequence ID" value="MBL1078001.1"/>
    <property type="molecule type" value="Genomic_DNA"/>
</dbReference>
<gene>
    <name evidence="9" type="ORF">JK358_26710</name>
</gene>
<dbReference type="CDD" id="cd16334">
    <property type="entry name" value="LppX-like"/>
    <property type="match status" value="1"/>
</dbReference>
<sequence length="280" mass="28622">MKDLISRRPASGRIRTKRAGLAAVAAASVFAALVTGCSSDDSKDGGTTSSTGVPAGTALPEGSQIIQESAKTTQTLQSVHLDLAVTNVPNLPVETVKADVTNQPQGVGYAIGDAKVRMKPEEAATDTKFIVTDKKLYAKIGGNSNYAEVGPAEQVYDPGVILDKDRGLANVIGKIQNPKAEGREKVNGVDVVKVSGTIDASVIDPIVPKSGEGATTLPIVVYIKDVAPPASGTGTTLPSEAASPGDGPNLVRAVVTKGSGTIQVTLSDWGKEVKAVKPAG</sequence>
<evidence type="ECO:0000256" key="8">
    <source>
        <dbReference type="SAM" id="SignalP"/>
    </source>
</evidence>
<evidence type="ECO:0000256" key="4">
    <source>
        <dbReference type="ARBA" id="ARBA00022729"/>
    </source>
</evidence>
<feature type="chain" id="PRO_5046658940" evidence="8">
    <location>
        <begin position="32"/>
        <end position="280"/>
    </location>
</feature>
<keyword evidence="3" id="KW-0472">Membrane</keyword>
<keyword evidence="4 8" id="KW-0732">Signal</keyword>
<name>A0ABS1MBJ6_9NOCA</name>
<dbReference type="SUPFAM" id="SSF89392">
    <property type="entry name" value="Prokaryotic lipoproteins and lipoprotein localization factors"/>
    <property type="match status" value="1"/>
</dbReference>
<evidence type="ECO:0000256" key="1">
    <source>
        <dbReference type="ARBA" id="ARBA00004196"/>
    </source>
</evidence>
<feature type="compositionally biased region" description="Low complexity" evidence="7">
    <location>
        <begin position="38"/>
        <end position="52"/>
    </location>
</feature>
<feature type="signal peptide" evidence="8">
    <location>
        <begin position="1"/>
        <end position="31"/>
    </location>
</feature>
<dbReference type="InterPro" id="IPR029046">
    <property type="entry name" value="LolA/LolB/LppX"/>
</dbReference>
<evidence type="ECO:0000256" key="5">
    <source>
        <dbReference type="ARBA" id="ARBA00023139"/>
    </source>
</evidence>
<protein>
    <submittedName>
        <fullName evidence="9">LppX_LprAFG lipoprotein</fullName>
    </submittedName>
</protein>
<dbReference type="Pfam" id="PF07161">
    <property type="entry name" value="LppX_LprAFG"/>
    <property type="match status" value="1"/>
</dbReference>
<dbReference type="Gene3D" id="2.50.20.20">
    <property type="match status" value="1"/>
</dbReference>
<organism evidence="9 10">
    <name type="scientific">Nocardia acididurans</name>
    <dbReference type="NCBI Taxonomy" id="2802282"/>
    <lineage>
        <taxon>Bacteria</taxon>
        <taxon>Bacillati</taxon>
        <taxon>Actinomycetota</taxon>
        <taxon>Actinomycetes</taxon>
        <taxon>Mycobacteriales</taxon>
        <taxon>Nocardiaceae</taxon>
        <taxon>Nocardia</taxon>
    </lineage>
</organism>
<evidence type="ECO:0000256" key="7">
    <source>
        <dbReference type="SAM" id="MobiDB-lite"/>
    </source>
</evidence>
<comment type="similarity">
    <text evidence="2">Belongs to the LppX/LprAFG lipoprotein family.</text>
</comment>
<reference evidence="9 10" key="1">
    <citation type="submission" date="2021-01" db="EMBL/GenBank/DDBJ databases">
        <title>WGS of actinomycetes isolated from Thailand.</title>
        <authorList>
            <person name="Thawai C."/>
        </authorList>
    </citation>
    <scope>NUCLEOTIDE SEQUENCE [LARGE SCALE GENOMIC DNA]</scope>
    <source>
        <strain evidence="9 10">LPG 2</strain>
    </source>
</reference>
<proteinExistence type="inferred from homology"/>
<keyword evidence="6 9" id="KW-0449">Lipoprotein</keyword>
<keyword evidence="10" id="KW-1185">Reference proteome</keyword>
<dbReference type="InterPro" id="IPR009830">
    <property type="entry name" value="LppX/LprAFG"/>
</dbReference>
<evidence type="ECO:0000313" key="10">
    <source>
        <dbReference type="Proteomes" id="UP000602198"/>
    </source>
</evidence>
<dbReference type="RefSeq" id="WP_201952301.1">
    <property type="nucleotide sequence ID" value="NZ_JAERRJ010000010.1"/>
</dbReference>
<dbReference type="Proteomes" id="UP000602198">
    <property type="component" value="Unassembled WGS sequence"/>
</dbReference>
<evidence type="ECO:0000313" key="9">
    <source>
        <dbReference type="EMBL" id="MBL1078001.1"/>
    </source>
</evidence>
<feature type="region of interest" description="Disordered" evidence="7">
    <location>
        <begin position="38"/>
        <end position="59"/>
    </location>
</feature>
<comment type="caution">
    <text evidence="9">The sequence shown here is derived from an EMBL/GenBank/DDBJ whole genome shotgun (WGS) entry which is preliminary data.</text>
</comment>
<evidence type="ECO:0000256" key="2">
    <source>
        <dbReference type="ARBA" id="ARBA00009194"/>
    </source>
</evidence>
<evidence type="ECO:0000256" key="3">
    <source>
        <dbReference type="ARBA" id="ARBA00022475"/>
    </source>
</evidence>
<accession>A0ABS1MBJ6</accession>